<gene>
    <name evidence="5" type="ORF">OF850_01480</name>
</gene>
<keyword evidence="2 3" id="KW-0238">DNA-binding</keyword>
<dbReference type="SUPFAM" id="SSF46894">
    <property type="entry name" value="C-terminal effector domain of the bipartite response regulators"/>
    <property type="match status" value="1"/>
</dbReference>
<protein>
    <submittedName>
        <fullName evidence="5">Alpha/beta fold hydrolase</fullName>
    </submittedName>
</protein>
<comment type="caution">
    <text evidence="5">The sequence shown here is derived from an EMBL/GenBank/DDBJ whole genome shotgun (WGS) entry which is preliminary data.</text>
</comment>
<dbReference type="InterPro" id="IPR016032">
    <property type="entry name" value="Sig_transdc_resp-reg_C-effctor"/>
</dbReference>
<dbReference type="Proteomes" id="UP001526430">
    <property type="component" value="Unassembled WGS sequence"/>
</dbReference>
<dbReference type="SMART" id="SM00862">
    <property type="entry name" value="Trans_reg_C"/>
    <property type="match status" value="1"/>
</dbReference>
<dbReference type="RefSeq" id="WP_301587893.1">
    <property type="nucleotide sequence ID" value="NZ_JAPFQI010000001.1"/>
</dbReference>
<evidence type="ECO:0000259" key="4">
    <source>
        <dbReference type="PROSITE" id="PS51755"/>
    </source>
</evidence>
<dbReference type="PANTHER" id="PTHR43798:SF31">
    <property type="entry name" value="AB HYDROLASE SUPERFAMILY PROTEIN YCLE"/>
    <property type="match status" value="1"/>
</dbReference>
<dbReference type="InterPro" id="IPR029058">
    <property type="entry name" value="AB_hydrolase_fold"/>
</dbReference>
<feature type="DNA-binding region" description="OmpR/PhoB-type" evidence="3">
    <location>
        <begin position="1"/>
        <end position="99"/>
    </location>
</feature>
<name>A0ABT3NQ47_9PROT</name>
<dbReference type="PROSITE" id="PS51755">
    <property type="entry name" value="OMPR_PHOB"/>
    <property type="match status" value="1"/>
</dbReference>
<evidence type="ECO:0000256" key="3">
    <source>
        <dbReference type="PROSITE-ProRule" id="PRU01091"/>
    </source>
</evidence>
<sequence length="411" mass="45089">MRLLFGDGCVLDAARRELRREGKTIPIEPQVFDLLFHLLSHRDRVVSRDEMLEAVWGGRIVSESTIASRIGAARRAIGDSGEAQRLIRTLARRGVRFVGEASEVAGEGAPDAFPSQGADISLSVRAAPALRQDVTFLSAADGVSLAIASAGEGPAVLVKTANWLNHLEHDWRSPVWFPLLNRLASGRRLVRYDGRGHGLSDREVADISLSAFVRDLETVVEGLGLERFALFGISQGGAVAIAYAAAHPERVSRIVLHCAFAQGRGRRGTEAERELARAFQALIRQGWGDEHSAFVRAFASVYFPAATPEQMRAWIELQRLTTSAETAVRIRTACDEIDVTELLGQVRAPTLVLHSRHDNLAPLDQGRRIAAGIPGARFVELESENHVILEGEPAWPRLLEEIERFLAPMQC</sequence>
<evidence type="ECO:0000256" key="1">
    <source>
        <dbReference type="ARBA" id="ARBA00022801"/>
    </source>
</evidence>
<keyword evidence="1 5" id="KW-0378">Hydrolase</keyword>
<dbReference type="PANTHER" id="PTHR43798">
    <property type="entry name" value="MONOACYLGLYCEROL LIPASE"/>
    <property type="match status" value="1"/>
</dbReference>
<keyword evidence="6" id="KW-1185">Reference proteome</keyword>
<dbReference type="Pfam" id="PF00486">
    <property type="entry name" value="Trans_reg_C"/>
    <property type="match status" value="1"/>
</dbReference>
<evidence type="ECO:0000313" key="5">
    <source>
        <dbReference type="EMBL" id="MCW8084286.1"/>
    </source>
</evidence>
<feature type="domain" description="OmpR/PhoB-type" evidence="4">
    <location>
        <begin position="1"/>
        <end position="99"/>
    </location>
</feature>
<dbReference type="Gene3D" id="1.10.10.10">
    <property type="entry name" value="Winged helix-like DNA-binding domain superfamily/Winged helix DNA-binding domain"/>
    <property type="match status" value="1"/>
</dbReference>
<reference evidence="5 6" key="1">
    <citation type="submission" date="2022-10" db="EMBL/GenBank/DDBJ databases">
        <title>Roseococcus glaciei nov., sp. nov., isolated from glacier.</title>
        <authorList>
            <person name="Liu Q."/>
            <person name="Xin Y.-H."/>
        </authorList>
    </citation>
    <scope>NUCLEOTIDE SEQUENCE [LARGE SCALE GENOMIC DNA]</scope>
    <source>
        <strain evidence="5 6">MDT2-1-1</strain>
    </source>
</reference>
<dbReference type="GO" id="GO:0016787">
    <property type="term" value="F:hydrolase activity"/>
    <property type="evidence" value="ECO:0007669"/>
    <property type="project" value="UniProtKB-KW"/>
</dbReference>
<evidence type="ECO:0000313" key="6">
    <source>
        <dbReference type="Proteomes" id="UP001526430"/>
    </source>
</evidence>
<dbReference type="PRINTS" id="PR00111">
    <property type="entry name" value="ABHYDROLASE"/>
</dbReference>
<dbReference type="SUPFAM" id="SSF53474">
    <property type="entry name" value="alpha/beta-Hydrolases"/>
    <property type="match status" value="1"/>
</dbReference>
<proteinExistence type="predicted"/>
<organism evidence="5 6">
    <name type="scientific">Sabulicella glaciei</name>
    <dbReference type="NCBI Taxonomy" id="2984948"/>
    <lineage>
        <taxon>Bacteria</taxon>
        <taxon>Pseudomonadati</taxon>
        <taxon>Pseudomonadota</taxon>
        <taxon>Alphaproteobacteria</taxon>
        <taxon>Acetobacterales</taxon>
        <taxon>Acetobacteraceae</taxon>
        <taxon>Sabulicella</taxon>
    </lineage>
</organism>
<accession>A0ABT3NQ47</accession>
<dbReference type="InterPro" id="IPR050266">
    <property type="entry name" value="AB_hydrolase_sf"/>
</dbReference>
<dbReference type="InterPro" id="IPR000073">
    <property type="entry name" value="AB_hydrolase_1"/>
</dbReference>
<dbReference type="Gene3D" id="3.40.50.1820">
    <property type="entry name" value="alpha/beta hydrolase"/>
    <property type="match status" value="1"/>
</dbReference>
<evidence type="ECO:0000256" key="2">
    <source>
        <dbReference type="ARBA" id="ARBA00023125"/>
    </source>
</evidence>
<dbReference type="CDD" id="cd00383">
    <property type="entry name" value="trans_reg_C"/>
    <property type="match status" value="1"/>
</dbReference>
<dbReference type="InterPro" id="IPR001867">
    <property type="entry name" value="OmpR/PhoB-type_DNA-bd"/>
</dbReference>
<dbReference type="EMBL" id="JAPFQI010000001">
    <property type="protein sequence ID" value="MCW8084286.1"/>
    <property type="molecule type" value="Genomic_DNA"/>
</dbReference>
<dbReference type="Pfam" id="PF00561">
    <property type="entry name" value="Abhydrolase_1"/>
    <property type="match status" value="1"/>
</dbReference>
<dbReference type="InterPro" id="IPR036388">
    <property type="entry name" value="WH-like_DNA-bd_sf"/>
</dbReference>